<feature type="compositionally biased region" description="Polar residues" evidence="1">
    <location>
        <begin position="277"/>
        <end position="301"/>
    </location>
</feature>
<organism evidence="2 3">
    <name type="scientific">Erysiphe pulchra</name>
    <dbReference type="NCBI Taxonomy" id="225359"/>
    <lineage>
        <taxon>Eukaryota</taxon>
        <taxon>Fungi</taxon>
        <taxon>Dikarya</taxon>
        <taxon>Ascomycota</taxon>
        <taxon>Pezizomycotina</taxon>
        <taxon>Leotiomycetes</taxon>
        <taxon>Erysiphales</taxon>
        <taxon>Erysiphaceae</taxon>
        <taxon>Erysiphe</taxon>
    </lineage>
</organism>
<feature type="compositionally biased region" description="Polar residues" evidence="1">
    <location>
        <begin position="237"/>
        <end position="270"/>
    </location>
</feature>
<name>A0A2S4PPF6_9PEZI</name>
<sequence length="343" mass="40386">MLTDEIERNQETKVKDCEKSSSEKHATVSFQEHESPHEFRQQSEFSSRSFSTRIESVPHIPEDQKLGSSNEVDAQVWHRDMTNRLRWYDDRFFDKEQRFEYVYGNTKGDAEKLARSYRLDPPPDWTAQNFVNFLTETFDNPAKRETATVEFEGLLMSPQESFWNFWRRFRTVSSDAEYRDDRFLREQLRAKVLVRLSNVVQLEWDRCQNLNEYVNILHKADAHFQATQLRQKRRFGSTINPNQKPNQVSENSNNFGTHSSTLSDSKTSCKSPEPRNSHSYNRPNANLPNSASHFENRQFSKSPGRIYEIADDFEENEVLGSEKVNLDEEEMQFEPENRAKDDA</sequence>
<evidence type="ECO:0000313" key="3">
    <source>
        <dbReference type="Proteomes" id="UP000237438"/>
    </source>
</evidence>
<gene>
    <name evidence="2" type="ORF">EPUL_004718</name>
</gene>
<evidence type="ECO:0008006" key="4">
    <source>
        <dbReference type="Google" id="ProtNLM"/>
    </source>
</evidence>
<protein>
    <recommendedName>
        <fullName evidence="4">Retrotransposon gag domain-containing protein</fullName>
    </recommendedName>
</protein>
<dbReference type="OrthoDB" id="3599803at2759"/>
<reference evidence="2 3" key="1">
    <citation type="submission" date="2017-10" db="EMBL/GenBank/DDBJ databases">
        <title>Development of genomic resources for the powdery mildew, Erysiphe pulchra.</title>
        <authorList>
            <person name="Wadl P.A."/>
            <person name="Mack B.M."/>
            <person name="Moore G."/>
            <person name="Beltz S.B."/>
        </authorList>
    </citation>
    <scope>NUCLEOTIDE SEQUENCE [LARGE SCALE GENOMIC DNA]</scope>
    <source>
        <strain evidence="2">Cflorida</strain>
    </source>
</reference>
<keyword evidence="3" id="KW-1185">Reference proteome</keyword>
<dbReference type="AlphaFoldDB" id="A0A2S4PPF6"/>
<feature type="region of interest" description="Disordered" evidence="1">
    <location>
        <begin position="1"/>
        <end position="52"/>
    </location>
</feature>
<evidence type="ECO:0000313" key="2">
    <source>
        <dbReference type="EMBL" id="POS83902.1"/>
    </source>
</evidence>
<dbReference type="Proteomes" id="UP000237438">
    <property type="component" value="Unassembled WGS sequence"/>
</dbReference>
<dbReference type="EMBL" id="PEDP01001284">
    <property type="protein sequence ID" value="POS83902.1"/>
    <property type="molecule type" value="Genomic_DNA"/>
</dbReference>
<evidence type="ECO:0000256" key="1">
    <source>
        <dbReference type="SAM" id="MobiDB-lite"/>
    </source>
</evidence>
<feature type="compositionally biased region" description="Basic and acidic residues" evidence="1">
    <location>
        <begin position="1"/>
        <end position="41"/>
    </location>
</feature>
<accession>A0A2S4PPF6</accession>
<proteinExistence type="predicted"/>
<feature type="compositionally biased region" description="Low complexity" evidence="1">
    <location>
        <begin position="42"/>
        <end position="52"/>
    </location>
</feature>
<feature type="region of interest" description="Disordered" evidence="1">
    <location>
        <begin position="236"/>
        <end position="343"/>
    </location>
</feature>
<comment type="caution">
    <text evidence="2">The sequence shown here is derived from an EMBL/GenBank/DDBJ whole genome shotgun (WGS) entry which is preliminary data.</text>
</comment>